<keyword evidence="1" id="KW-0812">Transmembrane</keyword>
<sequence>MELIDNICTSLWRQAKYTGGELMMSISYVCIVDEESSAVGLGQICTKFSTSPIFRVKKVYATWEAYKVENILPAGIVVAPAKGIFVGKKTEREEWAVKLEEFLSPAAQPEAKAAAATDKVSAGVGLASSAILIGAMVPVVAPIALPLAGAAVVGGVVSSGWSILRSSLNLADRSKHEQSIDLSDAEARGSWLGVAGGSLGLASGAAGQALGAMARNGSNISPFIRFGFNGLNVSVLVVNGLGTINGFVDIFFINDDQPVTAQQVLQLSASLFMFTHSVYNFQTANSIIRSNQDMTIRDVRESLSRNQKRAFDKMSKETIRLKGESTGKADIVRNLKKIPDHKEYFRDMYKVNKQLNEANVKPSFGSDGQMQLNGQPGNTVPTKYTGGELMMSISYVCIVDEESSAVGLGQICTKFSTSPIFRVKKCQKNSSTENCCMIFVDIHGRVYATWEAYKVENILPAGIVVAPAKGIFVGKKTEREEWAVKLEEFLSPAAQPEAKAAAATDKVSAGVGLASSAILIGAMVPVVAPIALPLAGAAVVGGVVSSGWSILRSSLNLADRSKHEQSIDLSDAEARGSWLGVAGGSLGLASGAAGQALGAMARNGSNISPFIRFGFNGLNVSVLVVNGLGTINGFVDIFFINDDQPVTAQQVLQLSASLFMFTHSVYNFQTANSIIRSNQDMTIRDVRESLSRNQKRAFDKMSKETIRLKGESTGKADIVRNLKKIPDHKEYFRDMYKVNKQLNEANVKPSFGSDGQMQLNGQPGNTVPSELRANLKAASTAEVFSSIPAHDPNLGASTKPGQLNLTTPINGQMNVVNNAIRILSLLPHLIGEDVEKTLENISQQLTKEAFNMFINFVRDFIFEFGDQIERRMSRAIPLREHLYKIFYIFEDIARDMERTVLEFIQNLSSEGKHNLPYMFMVYNHYKTEFLPEPNKTCTQCGGKYYEA</sequence>
<proteinExistence type="predicted"/>
<accession>A0A7G3ACH8</accession>
<evidence type="ECO:0000256" key="1">
    <source>
        <dbReference type="SAM" id="Phobius"/>
    </source>
</evidence>
<dbReference type="InterPro" id="IPR031962">
    <property type="entry name" value="DUF4781"/>
</dbReference>
<dbReference type="AlphaFoldDB" id="A0A7G3ACH8"/>
<feature type="domain" description="DUF4781" evidence="2">
    <location>
        <begin position="58"/>
        <end position="335"/>
    </location>
</feature>
<dbReference type="VEuPathDB" id="VectorBase:LLONM1_004269"/>
<dbReference type="Pfam" id="PF16013">
    <property type="entry name" value="DUF4781"/>
    <property type="match status" value="2"/>
</dbReference>
<dbReference type="VEuPathDB" id="VectorBase:LLONM1_000153"/>
<evidence type="ECO:0000259" key="2">
    <source>
        <dbReference type="Pfam" id="PF16013"/>
    </source>
</evidence>
<organism evidence="3">
    <name type="scientific">Lutzomyia longipalpis</name>
    <name type="common">Sand fly</name>
    <dbReference type="NCBI Taxonomy" id="7200"/>
    <lineage>
        <taxon>Eukaryota</taxon>
        <taxon>Metazoa</taxon>
        <taxon>Ecdysozoa</taxon>
        <taxon>Arthropoda</taxon>
        <taxon>Hexapoda</taxon>
        <taxon>Insecta</taxon>
        <taxon>Pterygota</taxon>
        <taxon>Neoptera</taxon>
        <taxon>Endopterygota</taxon>
        <taxon>Diptera</taxon>
        <taxon>Nematocera</taxon>
        <taxon>Psychodoidea</taxon>
        <taxon>Psychodidae</taxon>
        <taxon>Lutzomyia</taxon>
        <taxon>Lutzomyia</taxon>
    </lineage>
</organism>
<feature type="transmembrane region" description="Helical" evidence="1">
    <location>
        <begin position="143"/>
        <end position="164"/>
    </location>
</feature>
<reference evidence="3" key="1">
    <citation type="journal article" date="2020" name="BMC">
        <title>Leishmania infection induces a limited differential gene expression in the sand fly midgut.</title>
        <authorList>
            <person name="Coutinho-Abreu I.V."/>
            <person name="Serafim T.D."/>
            <person name="Meneses C."/>
            <person name="Kamhawi S."/>
            <person name="Oliveira F."/>
            <person name="Valenzuela J.G."/>
        </authorList>
    </citation>
    <scope>NUCLEOTIDE SEQUENCE</scope>
    <source>
        <strain evidence="3">Jacobina</strain>
        <tissue evidence="3">Midgut</tissue>
    </source>
</reference>
<dbReference type="PANTHER" id="PTHR21115">
    <property type="entry name" value="GH06117P-RELATED"/>
    <property type="match status" value="1"/>
</dbReference>
<keyword evidence="1" id="KW-0472">Membrane</keyword>
<feature type="transmembrane region" description="Helical" evidence="1">
    <location>
        <begin position="120"/>
        <end position="137"/>
    </location>
</feature>
<protein>
    <submittedName>
        <fullName evidence="3">Putative conserved plasma membrane protein</fullName>
    </submittedName>
</protein>
<evidence type="ECO:0000313" key="3">
    <source>
        <dbReference type="EMBL" id="MBC1170600.1"/>
    </source>
</evidence>
<feature type="transmembrane region" description="Helical" evidence="1">
    <location>
        <begin position="507"/>
        <end position="524"/>
    </location>
</feature>
<feature type="domain" description="DUF4781" evidence="2">
    <location>
        <begin position="419"/>
        <end position="722"/>
    </location>
</feature>
<name>A0A7G3ACH8_LUTLO</name>
<dbReference type="EMBL" id="GITU01001897">
    <property type="protein sequence ID" value="MBC1170600.1"/>
    <property type="molecule type" value="Transcribed_RNA"/>
</dbReference>
<keyword evidence="1" id="KW-1133">Transmembrane helix</keyword>
<dbReference type="PANTHER" id="PTHR21115:SF0">
    <property type="entry name" value="GH06117P-RELATED"/>
    <property type="match status" value="1"/>
</dbReference>